<evidence type="ECO:0000256" key="1">
    <source>
        <dbReference type="ARBA" id="ARBA00022448"/>
    </source>
</evidence>
<dbReference type="GO" id="GO:0046872">
    <property type="term" value="F:metal ion binding"/>
    <property type="evidence" value="ECO:0007669"/>
    <property type="project" value="UniProtKB-KW"/>
</dbReference>
<dbReference type="Proteomes" id="UP000245431">
    <property type="component" value="Chromosome PVE_r1"/>
</dbReference>
<evidence type="ECO:0000256" key="4">
    <source>
        <dbReference type="ARBA" id="ARBA00023004"/>
    </source>
</evidence>
<dbReference type="AlphaFoldDB" id="A0A1D3K5M9"/>
<dbReference type="GO" id="GO:0019825">
    <property type="term" value="F:oxygen binding"/>
    <property type="evidence" value="ECO:0007669"/>
    <property type="project" value="InterPro"/>
</dbReference>
<sequence length="146" mass="16493">MTELLSTVHKNNTSTYLQLGGEAGIHKLVDRFYELMEVLCEARRVRQMHPPSLAGSADSLFKFLSGWLGGPPLFQQERGHPRLRMRHAPFAVSIVERDEWMLCMRQAINEQVDDAVLNAKLQRMFSEMADHMINTDGSRAGVAAPL</sequence>
<evidence type="ECO:0000313" key="6">
    <source>
        <dbReference type="EMBL" id="SBW83511.1"/>
    </source>
</evidence>
<dbReference type="GeneID" id="47559300"/>
<dbReference type="CDD" id="cd14773">
    <property type="entry name" value="TrHb2_PhHbO-like_O"/>
    <property type="match status" value="1"/>
</dbReference>
<dbReference type="RefSeq" id="WP_017844991.1">
    <property type="nucleotide sequence ID" value="NZ_AOUH01000006.1"/>
</dbReference>
<dbReference type="InterPro" id="IPR044203">
    <property type="entry name" value="GlbO/GLB3-like"/>
</dbReference>
<comment type="similarity">
    <text evidence="5">Belongs to the truncated hemoglobin family. Group II subfamily.</text>
</comment>
<dbReference type="InterPro" id="IPR009050">
    <property type="entry name" value="Globin-like_sf"/>
</dbReference>
<dbReference type="GO" id="GO:0020037">
    <property type="term" value="F:heme binding"/>
    <property type="evidence" value="ECO:0007669"/>
    <property type="project" value="InterPro"/>
</dbReference>
<name>A0A1D3K5M9_PSEVE</name>
<dbReference type="InterPro" id="IPR012292">
    <property type="entry name" value="Globin/Proto"/>
</dbReference>
<evidence type="ECO:0000313" key="7">
    <source>
        <dbReference type="Proteomes" id="UP000245431"/>
    </source>
</evidence>
<evidence type="ECO:0000256" key="2">
    <source>
        <dbReference type="ARBA" id="ARBA00022617"/>
    </source>
</evidence>
<dbReference type="Pfam" id="PF01152">
    <property type="entry name" value="Bac_globin"/>
    <property type="match status" value="1"/>
</dbReference>
<reference evidence="7" key="1">
    <citation type="submission" date="2016-07" db="EMBL/GenBank/DDBJ databases">
        <authorList>
            <person name="Florea S."/>
            <person name="Webb J.S."/>
            <person name="Jaromczyk J."/>
            <person name="Schardl C.L."/>
        </authorList>
    </citation>
    <scope>NUCLEOTIDE SEQUENCE [LARGE SCALE GENOMIC DNA]</scope>
    <source>
        <strain evidence="7">1YdBTEX2</strain>
    </source>
</reference>
<evidence type="ECO:0000256" key="3">
    <source>
        <dbReference type="ARBA" id="ARBA00022723"/>
    </source>
</evidence>
<evidence type="ECO:0000256" key="5">
    <source>
        <dbReference type="ARBA" id="ARBA00034496"/>
    </source>
</evidence>
<keyword evidence="1" id="KW-0813">Transport</keyword>
<dbReference type="SUPFAM" id="SSF46458">
    <property type="entry name" value="Globin-like"/>
    <property type="match status" value="1"/>
</dbReference>
<gene>
    <name evidence="6" type="ORF">PVE_R1G5631</name>
</gene>
<accession>A0A1D3K5M9</accession>
<dbReference type="PANTHER" id="PTHR47366:SF1">
    <property type="entry name" value="TWO-ON-TWO HEMOGLOBIN-3"/>
    <property type="match status" value="1"/>
</dbReference>
<dbReference type="PANTHER" id="PTHR47366">
    <property type="entry name" value="TWO-ON-TWO HEMOGLOBIN-3"/>
    <property type="match status" value="1"/>
</dbReference>
<organism evidence="6 7">
    <name type="scientific">Pseudomonas veronii 1YdBTEX2</name>
    <dbReference type="NCBI Taxonomy" id="1295141"/>
    <lineage>
        <taxon>Bacteria</taxon>
        <taxon>Pseudomonadati</taxon>
        <taxon>Pseudomonadota</taxon>
        <taxon>Gammaproteobacteria</taxon>
        <taxon>Pseudomonadales</taxon>
        <taxon>Pseudomonadaceae</taxon>
        <taxon>Pseudomonas</taxon>
    </lineage>
</organism>
<keyword evidence="2" id="KW-0349">Heme</keyword>
<evidence type="ECO:0008006" key="8">
    <source>
        <dbReference type="Google" id="ProtNLM"/>
    </source>
</evidence>
<proteinExistence type="inferred from homology"/>
<keyword evidence="3" id="KW-0479">Metal-binding</keyword>
<dbReference type="Gene3D" id="1.10.490.10">
    <property type="entry name" value="Globins"/>
    <property type="match status" value="1"/>
</dbReference>
<keyword evidence="4" id="KW-0408">Iron</keyword>
<dbReference type="GO" id="GO:0005344">
    <property type="term" value="F:oxygen carrier activity"/>
    <property type="evidence" value="ECO:0007669"/>
    <property type="project" value="InterPro"/>
</dbReference>
<protein>
    <recommendedName>
        <fullName evidence="8">Globin</fullName>
    </recommendedName>
</protein>
<dbReference type="InterPro" id="IPR001486">
    <property type="entry name" value="Hemoglobin_trunc"/>
</dbReference>
<dbReference type="EMBL" id="LT599583">
    <property type="protein sequence ID" value="SBW83511.1"/>
    <property type="molecule type" value="Genomic_DNA"/>
</dbReference>